<dbReference type="KEGG" id="ftj:FTUN_6209"/>
<evidence type="ECO:0000313" key="2">
    <source>
        <dbReference type="Proteomes" id="UP000503447"/>
    </source>
</evidence>
<dbReference type="Proteomes" id="UP000503447">
    <property type="component" value="Chromosome"/>
</dbReference>
<dbReference type="EMBL" id="CP053452">
    <property type="protein sequence ID" value="QJW98614.1"/>
    <property type="molecule type" value="Genomic_DNA"/>
</dbReference>
<proteinExistence type="predicted"/>
<organism evidence="1 2">
    <name type="scientific">Frigoriglobus tundricola</name>
    <dbReference type="NCBI Taxonomy" id="2774151"/>
    <lineage>
        <taxon>Bacteria</taxon>
        <taxon>Pseudomonadati</taxon>
        <taxon>Planctomycetota</taxon>
        <taxon>Planctomycetia</taxon>
        <taxon>Gemmatales</taxon>
        <taxon>Gemmataceae</taxon>
        <taxon>Frigoriglobus</taxon>
    </lineage>
</organism>
<dbReference type="AlphaFoldDB" id="A0A6M5YYK0"/>
<keyword evidence="2" id="KW-1185">Reference proteome</keyword>
<dbReference type="InterPro" id="IPR014338">
    <property type="entry name" value="CHP02996_rpt-companion-dom"/>
</dbReference>
<dbReference type="RefSeq" id="WP_171473750.1">
    <property type="nucleotide sequence ID" value="NZ_CP053452.2"/>
</dbReference>
<reference evidence="2" key="1">
    <citation type="submission" date="2020-05" db="EMBL/GenBank/DDBJ databases">
        <title>Frigoriglobus tundricola gen. nov., sp. nov., a psychrotolerant cellulolytic planctomycete of the family Gemmataceae with two divergent copies of 16S rRNA gene.</title>
        <authorList>
            <person name="Kulichevskaya I.S."/>
            <person name="Ivanova A.A."/>
            <person name="Naumoff D.G."/>
            <person name="Beletsky A.V."/>
            <person name="Rijpstra W.I.C."/>
            <person name="Sinninghe Damste J.S."/>
            <person name="Mardanov A.V."/>
            <person name="Ravin N.V."/>
            <person name="Dedysh S.N."/>
        </authorList>
    </citation>
    <scope>NUCLEOTIDE SEQUENCE [LARGE SCALE GENOMIC DNA]</scope>
    <source>
        <strain evidence="2">PL17</strain>
    </source>
</reference>
<dbReference type="NCBIfam" id="TIGR02996">
    <property type="entry name" value="rpt_mate_G_obs"/>
    <property type="match status" value="1"/>
</dbReference>
<evidence type="ECO:0000313" key="1">
    <source>
        <dbReference type="EMBL" id="QJW98614.1"/>
    </source>
</evidence>
<sequence>MSDRDALLAAIWAAPDDDLARHVYAEWLDEFGATDHDRATAEFVRLSCPMRARVATRMPTAAYKWLADPPLTANWKRLVPSVLALRNPESRLPSDWTRTGCRVTARVPLVSTRGTWFLGRMELVFRRGFVVEAFLNHVGTAQVIWAALQRDQPLARIYYRVGIGRRMGLRSYPEGADE</sequence>
<gene>
    <name evidence="1" type="ORF">FTUN_6209</name>
</gene>
<accession>A0A6M5YYK0</accession>
<protein>
    <recommendedName>
        <fullName evidence="3">TIGR02996 domain-containing protein</fullName>
    </recommendedName>
</protein>
<evidence type="ECO:0008006" key="3">
    <source>
        <dbReference type="Google" id="ProtNLM"/>
    </source>
</evidence>
<name>A0A6M5YYK0_9BACT</name>